<feature type="region of interest" description="Disordered" evidence="2">
    <location>
        <begin position="1314"/>
        <end position="1333"/>
    </location>
</feature>
<keyword evidence="1" id="KW-0175">Coiled coil</keyword>
<feature type="coiled-coil region" evidence="1">
    <location>
        <begin position="1263"/>
        <end position="1290"/>
    </location>
</feature>
<evidence type="ECO:0000256" key="1">
    <source>
        <dbReference type="SAM" id="Coils"/>
    </source>
</evidence>
<dbReference type="Proteomes" id="UP000266861">
    <property type="component" value="Unassembled WGS sequence"/>
</dbReference>
<name>A0A397GBZ3_9GLOM</name>
<evidence type="ECO:0000256" key="2">
    <source>
        <dbReference type="SAM" id="MobiDB-lite"/>
    </source>
</evidence>
<sequence>MSNFDNFDEFSANMDINNNTSEFEEEEIIVFDYDNDSFNEIYQIINTDYENNNNYELDEEIDTETVYVANEIETTDSVDSNDKLKEESYTIPQETQGRLTACCVLDYEGGSFQKCGSEKKLQKLSQLIGIWELDKEIINSVEKDFSRLGVCMSHFNYDQRIHEHKAKSLVSIQESKLYGGRCIFCMKYFYYFSRGKGCNQHSWLIQGKCIQIACIGQIKCSALHASGKVYKRAFNNIIRPRYICVKCYEQQGGHTTIKCGKGRRIADCNENGLHNNDLTLGLELMSKWLNNVAQSQDEDFKKNILIYFSENVLSLKSDSFTNNQQNTFFPPSPFILRIILKLNQINLDSHSQFQINENSSSLLGKQFAQKMYSSYNELKNNKSKLQNPNSLIEYQKKDFSRLGVCMSHFNYDQRIHEHKAKSLVSIQESKLYGGRCIFCMKYFYYFSRGKGCNQHSWLIQGKCIQIACIGQIKCSALHASGKVCKRAFNNIIRPRYICVKCYEQQGGHTTIKCGKGRRIADCNENGLHNNDLTLGLELMSKWLNNVAQSQDEDFKKNILIYFSENVLSLKSDSFTNNQQNTFFPPSPFILRIILKLNQINLDSHSQFQINENSSSLLGKQFAQKMYSSYNELKNNKSKLQNPNSLIEYQSLFPKFLLNFFNSFLNYIYMQKLKIINKKRQQRQQILQILNIDKINKILTLLISWLTHISFPSLNLWIPKLLASLSRKPKMLNKFRDFLSIVQIISHTDGQERRLEKKRMKSVVPAERLHNNPNIWNIAVIDNIDFKEKTFYYGNIFNTTRETSHATLRMTFQNYLPIQIEDSIENTINLTKETILFGMNERCKDMLDSWDTILDNLLQFEINNNKEITYKTNFDIFEIRQKLMNSLENGCFCPPPNIVIMDAGGNPSSDEGIFESAKMYEKDFSLNGNQYLDISGDEAIFCRLIKLIENWPNLRPLLGQWHLSKDMISVLITLFSSYGIFDLALVLGVKFLDKLEAVVDYRASLRVIELIWAAVAIAIRIHLKKNNENKYNINNNQNIILKTWYLFYQWGGIFLAHRFGIRLGNYDIQKDTLSAFGPLFPAAGKSNYALSVVHFRAILEKHPKLEEKLRYVASVKISDNKKGHFFAYDEALETFGVKFVKQNITGNVINQDNLKMQISAAQTEYERIEILLAEFLDDPTSSTSLRAIDQRKEAMWKLISKLVTCFDSSDHDNLFQISKSKELHLVGVDRLQKCYDNGLARMKNLFEEEVLKCKPQNKKGRRALDILKTTIKQMNEDKKTKKKNLQLINLETPETQSHFKSTTSTPIINEFSLNTHKHPSDMSQKQSSKRQKRFSTEEEKIILEQLDNFNSVPPEEELNKIIVTLNELPNKSDIWDKNRIKTFWRNRQQTIKKKNKT</sequence>
<proteinExistence type="predicted"/>
<protein>
    <submittedName>
        <fullName evidence="3">Uncharacterized protein</fullName>
    </submittedName>
</protein>
<reference evidence="3 4" key="1">
    <citation type="submission" date="2018-08" db="EMBL/GenBank/DDBJ databases">
        <title>Genome and evolution of the arbuscular mycorrhizal fungus Diversispora epigaea (formerly Glomus versiforme) and its bacterial endosymbionts.</title>
        <authorList>
            <person name="Sun X."/>
            <person name="Fei Z."/>
            <person name="Harrison M."/>
        </authorList>
    </citation>
    <scope>NUCLEOTIDE SEQUENCE [LARGE SCALE GENOMIC DNA]</scope>
    <source>
        <strain evidence="3 4">IT104</strain>
    </source>
</reference>
<comment type="caution">
    <text evidence="3">The sequence shown here is derived from an EMBL/GenBank/DDBJ whole genome shotgun (WGS) entry which is preliminary data.</text>
</comment>
<accession>A0A397GBZ3</accession>
<evidence type="ECO:0000313" key="3">
    <source>
        <dbReference type="EMBL" id="RHZ47394.1"/>
    </source>
</evidence>
<dbReference type="EMBL" id="PQFF01000491">
    <property type="protein sequence ID" value="RHZ47394.1"/>
    <property type="molecule type" value="Genomic_DNA"/>
</dbReference>
<organism evidence="3 4">
    <name type="scientific">Diversispora epigaea</name>
    <dbReference type="NCBI Taxonomy" id="1348612"/>
    <lineage>
        <taxon>Eukaryota</taxon>
        <taxon>Fungi</taxon>
        <taxon>Fungi incertae sedis</taxon>
        <taxon>Mucoromycota</taxon>
        <taxon>Glomeromycotina</taxon>
        <taxon>Glomeromycetes</taxon>
        <taxon>Diversisporales</taxon>
        <taxon>Diversisporaceae</taxon>
        <taxon>Diversispora</taxon>
    </lineage>
</organism>
<keyword evidence="4" id="KW-1185">Reference proteome</keyword>
<evidence type="ECO:0000313" key="4">
    <source>
        <dbReference type="Proteomes" id="UP000266861"/>
    </source>
</evidence>
<gene>
    <name evidence="3" type="ORF">Glove_583g8</name>
</gene>